<dbReference type="Gene3D" id="1.25.40.340">
    <property type="match status" value="1"/>
</dbReference>
<dbReference type="PANTHER" id="PTHR33434">
    <property type="entry name" value="DEGV DOMAIN-CONTAINING PROTEIN DR_1986-RELATED"/>
    <property type="match status" value="1"/>
</dbReference>
<dbReference type="Proteomes" id="UP000630660">
    <property type="component" value="Unassembled WGS sequence"/>
</dbReference>
<dbReference type="AlphaFoldDB" id="A0A9D5QC74"/>
<dbReference type="PANTHER" id="PTHR33434:SF2">
    <property type="entry name" value="FATTY ACID-BINDING PROTEIN TM_1468"/>
    <property type="match status" value="1"/>
</dbReference>
<evidence type="ECO:0000313" key="2">
    <source>
        <dbReference type="EMBL" id="MBD3364229.1"/>
    </source>
</evidence>
<dbReference type="InterPro" id="IPR004007">
    <property type="entry name" value="DhaL_dom"/>
</dbReference>
<name>A0A9D5QC74_UNCW3</name>
<dbReference type="GO" id="GO:0004371">
    <property type="term" value="F:glycerone kinase activity"/>
    <property type="evidence" value="ECO:0007669"/>
    <property type="project" value="InterPro"/>
</dbReference>
<dbReference type="InterPro" id="IPR036117">
    <property type="entry name" value="DhaL_dom_sf"/>
</dbReference>
<dbReference type="Pfam" id="PF21645">
    <property type="entry name" value="FakA-like_M"/>
    <property type="match status" value="1"/>
</dbReference>
<evidence type="ECO:0000313" key="3">
    <source>
        <dbReference type="Proteomes" id="UP000630660"/>
    </source>
</evidence>
<dbReference type="Pfam" id="PF02734">
    <property type="entry name" value="Dak2"/>
    <property type="match status" value="1"/>
</dbReference>
<evidence type="ECO:0000259" key="1">
    <source>
        <dbReference type="PROSITE" id="PS51480"/>
    </source>
</evidence>
<dbReference type="EMBL" id="WJKJ01000105">
    <property type="protein sequence ID" value="MBD3364229.1"/>
    <property type="molecule type" value="Genomic_DNA"/>
</dbReference>
<protein>
    <submittedName>
        <fullName evidence="2">DAK2 domain-containing protein</fullName>
    </submittedName>
</protein>
<dbReference type="PROSITE" id="PS51480">
    <property type="entry name" value="DHAL"/>
    <property type="match status" value="1"/>
</dbReference>
<sequence>MIEKVDRCPQVFITEIEISRRLLSGIFERSLECIIPRKQEVNEMNYFPIQDCDTGDNLALTLKTIVRGIKRSDHCPKRELIELLQEEILLDSARGNAGMIFTGWFSGFLDYLAEEMVLNTSSLGLAMERGEKRGYEVFTRPRKGTILDTISVSTQVALSNNHNQRNLVSVFEIIVEQARKALEHTTEELSELLKDNKTSQEIAELQENKVVDAGALGFYLFLTGFKAALEEMTAERGGAVVVIEGDENLEKSIIQGALMGFGDSLDIRISPSGRRAAVHIHTDHPLSILKAASKFGNITEFRIEDLSEDGA</sequence>
<dbReference type="SUPFAM" id="SSF101473">
    <property type="entry name" value="DhaL-like"/>
    <property type="match status" value="1"/>
</dbReference>
<proteinExistence type="predicted"/>
<accession>A0A9D5QC74</accession>
<dbReference type="GO" id="GO:0006071">
    <property type="term" value="P:glycerol metabolic process"/>
    <property type="evidence" value="ECO:0007669"/>
    <property type="project" value="InterPro"/>
</dbReference>
<reference evidence="2" key="1">
    <citation type="submission" date="2019-11" db="EMBL/GenBank/DDBJ databases">
        <title>Microbial mats filling the niche in hypersaline microbial mats.</title>
        <authorList>
            <person name="Wong H.L."/>
            <person name="Macleod F.I."/>
            <person name="White R.A. III"/>
            <person name="Burns B.P."/>
        </authorList>
    </citation>
    <scope>NUCLEOTIDE SEQUENCE</scope>
    <source>
        <strain evidence="2">Bin_327</strain>
    </source>
</reference>
<organism evidence="2 3">
    <name type="scientific">candidate division WOR-3 bacterium</name>
    <dbReference type="NCBI Taxonomy" id="2052148"/>
    <lineage>
        <taxon>Bacteria</taxon>
        <taxon>Bacteria division WOR-3</taxon>
    </lineage>
</organism>
<gene>
    <name evidence="2" type="ORF">GF359_03340</name>
</gene>
<dbReference type="InterPro" id="IPR048394">
    <property type="entry name" value="FakA-like_M"/>
</dbReference>
<feature type="domain" description="DhaL" evidence="1">
    <location>
        <begin position="21"/>
        <end position="227"/>
    </location>
</feature>
<dbReference type="InterPro" id="IPR050270">
    <property type="entry name" value="DegV_domain_contain"/>
</dbReference>
<comment type="caution">
    <text evidence="2">The sequence shown here is derived from an EMBL/GenBank/DDBJ whole genome shotgun (WGS) entry which is preliminary data.</text>
</comment>
<dbReference type="SMART" id="SM01120">
    <property type="entry name" value="Dak2"/>
    <property type="match status" value="1"/>
</dbReference>